<dbReference type="Proteomes" id="UP000790709">
    <property type="component" value="Unassembled WGS sequence"/>
</dbReference>
<reference evidence="1" key="1">
    <citation type="journal article" date="2021" name="New Phytol.">
        <title>Evolutionary innovations through gain and loss of genes in the ectomycorrhizal Boletales.</title>
        <authorList>
            <person name="Wu G."/>
            <person name="Miyauchi S."/>
            <person name="Morin E."/>
            <person name="Kuo A."/>
            <person name="Drula E."/>
            <person name="Varga T."/>
            <person name="Kohler A."/>
            <person name="Feng B."/>
            <person name="Cao Y."/>
            <person name="Lipzen A."/>
            <person name="Daum C."/>
            <person name="Hundley H."/>
            <person name="Pangilinan J."/>
            <person name="Johnson J."/>
            <person name="Barry K."/>
            <person name="LaButti K."/>
            <person name="Ng V."/>
            <person name="Ahrendt S."/>
            <person name="Min B."/>
            <person name="Choi I.G."/>
            <person name="Park H."/>
            <person name="Plett J.M."/>
            <person name="Magnuson J."/>
            <person name="Spatafora J.W."/>
            <person name="Nagy L.G."/>
            <person name="Henrissat B."/>
            <person name="Grigoriev I.V."/>
            <person name="Yang Z.L."/>
            <person name="Xu J."/>
            <person name="Martin F.M."/>
        </authorList>
    </citation>
    <scope>NUCLEOTIDE SEQUENCE</scope>
    <source>
        <strain evidence="1">KUC20120723A-06</strain>
    </source>
</reference>
<dbReference type="EMBL" id="MU266340">
    <property type="protein sequence ID" value="KAH7929579.1"/>
    <property type="molecule type" value="Genomic_DNA"/>
</dbReference>
<comment type="caution">
    <text evidence="1">The sequence shown here is derived from an EMBL/GenBank/DDBJ whole genome shotgun (WGS) entry which is preliminary data.</text>
</comment>
<sequence>MDAHKTRNTTDSIVERKTPLDPLVPAYVAIMRRIFYFVFTPENLHPTEVLVVTRLFYTLAFPVFMDSLVFHTEKAFLRVMSCYGSAALSALHYEAAFVKSIELRFVPVCPPLTLKFLSKRACCRPFPNLRVVRFGFKLGTPLASGHSDQEICNRAVFDAKANMSWLDPDSMTFTFLSILRPERFEWVTYHTVPKISPLPTLEERSALHVLGVPPNLSRLFELWDTLKSVYLDGVYLFNLRDFPVASMFLPASHVQVRVTEDEMGADKDEADILWAFFAKPGRMTGSSRCKKLLLELSVSASDPGSLSPPTRIATLPHGTEVFILRDVTLGRGGSPGGTSCGTEPIPPDTRVASTREDLSHNESRSKEGNSILAAMYTRWPLAIFVSLSIAVLLRTGVPPGLTTYGALVAALCFMFHISGLSVMVPTSPLLPTIDPRTMETIMWRSTAHSVVHRSTGPLFYCFMEGYYAPRVFKPTAFYAQHLRSWATASTLVRVRIVVCNCFRFLRAGGRGTSSFDSITTLVHKWGPDRCSQVALVALLTAGFLTSAVVSPAVSPCFSCLLVSKTGLFIDVCSWTPINIATCPDNASLPQTTDGITQASVDLVAITRPVPTLFVTNDYPGSAGASGTQTISKPYVSATTLQPIQGCSANGTRICSLDQCAVARRARMWHFESFSLSLASKTSIPRFSLPYRVVEDLTLSAVLTARGFIRRLERTVVELETWMGGIPKHTTLTIGTRPDPLVPTQTIEEGPAQTSDTYWMYYHTTSHGLWIMTSSMEVRSMHTPAHFPISVDPPLEQAKATIL</sequence>
<keyword evidence="2" id="KW-1185">Reference proteome</keyword>
<name>A0ACB8BVB4_9AGAM</name>
<proteinExistence type="predicted"/>
<organism evidence="1 2">
    <name type="scientific">Leucogyrophana mollusca</name>
    <dbReference type="NCBI Taxonomy" id="85980"/>
    <lineage>
        <taxon>Eukaryota</taxon>
        <taxon>Fungi</taxon>
        <taxon>Dikarya</taxon>
        <taxon>Basidiomycota</taxon>
        <taxon>Agaricomycotina</taxon>
        <taxon>Agaricomycetes</taxon>
        <taxon>Agaricomycetidae</taxon>
        <taxon>Boletales</taxon>
        <taxon>Boletales incertae sedis</taxon>
        <taxon>Leucogyrophana</taxon>
    </lineage>
</organism>
<evidence type="ECO:0000313" key="2">
    <source>
        <dbReference type="Proteomes" id="UP000790709"/>
    </source>
</evidence>
<accession>A0ACB8BVB4</accession>
<evidence type="ECO:0000313" key="1">
    <source>
        <dbReference type="EMBL" id="KAH7929579.1"/>
    </source>
</evidence>
<gene>
    <name evidence="1" type="ORF">BV22DRAFT_1125665</name>
</gene>
<protein>
    <submittedName>
        <fullName evidence="1">Uncharacterized protein</fullName>
    </submittedName>
</protein>